<protein>
    <recommendedName>
        <fullName evidence="2">Mce/MlaD domain-containing protein</fullName>
    </recommendedName>
</protein>
<feature type="transmembrane region" description="Helical" evidence="1">
    <location>
        <begin position="24"/>
        <end position="42"/>
    </location>
</feature>
<dbReference type="RefSeq" id="WP_080522761.1">
    <property type="nucleotide sequence ID" value="NZ_LPUF01000001.1"/>
</dbReference>
<proteinExistence type="predicted"/>
<name>A0A1V8M9F9_9GAMM</name>
<dbReference type="PANTHER" id="PTHR33371">
    <property type="entry name" value="INTERMEMBRANE PHOSPHOLIPID TRANSPORT SYSTEM BINDING PROTEIN MLAD-RELATED"/>
    <property type="match status" value="1"/>
</dbReference>
<gene>
    <name evidence="3" type="ORF">AU255_10055</name>
</gene>
<keyword evidence="1" id="KW-1133">Transmembrane helix</keyword>
<sequence length="339" mass="37355">MKTDPARKTGPYMHKVTYNYRERIVGFFVISAFVLFSLLIIISGRNQHFFEKQVTYYMDVTSTEGISQGSVVKALGNEVGTVTAMNLRENSKIRVTIEVYAGSQAFIRTGAKVIVNRLTNISEALIEIKSDSINAPVLAEGSVIPVDETPSLNDLLLGVAHIIQAADRHDLLNKLETLLPKLEVTIENAHKIIAQIATGHGVLGAAVFDKQVEKELKVVVTSGAEILQEAKGTVGLAKQRLIQMEPLLNDAQYISQDIRIASQNIPAMVKNLNEIIEKTNTAITLINSELEHIPGTIIDTRRTLSKTDHLIDSVQSTWPLSNDIDKNKLNLLIPVHPLP</sequence>
<accession>A0A1V8M9F9</accession>
<evidence type="ECO:0000259" key="2">
    <source>
        <dbReference type="Pfam" id="PF02470"/>
    </source>
</evidence>
<dbReference type="OrthoDB" id="9788420at2"/>
<dbReference type="Pfam" id="PF02470">
    <property type="entry name" value="MlaD"/>
    <property type="match status" value="1"/>
</dbReference>
<dbReference type="Proteomes" id="UP000191980">
    <property type="component" value="Unassembled WGS sequence"/>
</dbReference>
<evidence type="ECO:0000313" key="3">
    <source>
        <dbReference type="EMBL" id="OQK18156.1"/>
    </source>
</evidence>
<keyword evidence="1" id="KW-0812">Transmembrane</keyword>
<evidence type="ECO:0000313" key="4">
    <source>
        <dbReference type="Proteomes" id="UP000191980"/>
    </source>
</evidence>
<dbReference type="InterPro" id="IPR003399">
    <property type="entry name" value="Mce/MlaD"/>
</dbReference>
<comment type="caution">
    <text evidence="3">The sequence shown here is derived from an EMBL/GenBank/DDBJ whole genome shotgun (WGS) entry which is preliminary data.</text>
</comment>
<organism evidence="3 4">
    <name type="scientific">Methyloprofundus sedimenti</name>
    <dbReference type="NCBI Taxonomy" id="1420851"/>
    <lineage>
        <taxon>Bacteria</taxon>
        <taxon>Pseudomonadati</taxon>
        <taxon>Pseudomonadota</taxon>
        <taxon>Gammaproteobacteria</taxon>
        <taxon>Methylococcales</taxon>
        <taxon>Methylococcaceae</taxon>
        <taxon>Methyloprofundus</taxon>
    </lineage>
</organism>
<dbReference type="PANTHER" id="PTHR33371:SF4">
    <property type="entry name" value="INTERMEMBRANE PHOSPHOLIPID TRANSPORT SYSTEM BINDING PROTEIN MLAD"/>
    <property type="match status" value="1"/>
</dbReference>
<dbReference type="EMBL" id="LPUF01000001">
    <property type="protein sequence ID" value="OQK18156.1"/>
    <property type="molecule type" value="Genomic_DNA"/>
</dbReference>
<keyword evidence="4" id="KW-1185">Reference proteome</keyword>
<reference evidence="3 4" key="1">
    <citation type="submission" date="2015-12" db="EMBL/GenBank/DDBJ databases">
        <authorList>
            <person name="Shamseldin A."/>
            <person name="Moawad H."/>
            <person name="Abd El-Rahim W.M."/>
            <person name="Sadowsky M.J."/>
        </authorList>
    </citation>
    <scope>NUCLEOTIDE SEQUENCE [LARGE SCALE GENOMIC DNA]</scope>
    <source>
        <strain evidence="3 4">WF1</strain>
    </source>
</reference>
<dbReference type="AlphaFoldDB" id="A0A1V8M9F9"/>
<dbReference type="STRING" id="1420851.AU255_10055"/>
<dbReference type="InterPro" id="IPR052336">
    <property type="entry name" value="MlaD_Phospholipid_Transporter"/>
</dbReference>
<feature type="domain" description="Mce/MlaD" evidence="2">
    <location>
        <begin position="53"/>
        <end position="129"/>
    </location>
</feature>
<evidence type="ECO:0000256" key="1">
    <source>
        <dbReference type="SAM" id="Phobius"/>
    </source>
</evidence>
<keyword evidence="1" id="KW-0472">Membrane</keyword>